<keyword evidence="2" id="KW-0472">Membrane</keyword>
<accession>A0ABT9IIT7</accession>
<evidence type="ECO:0008006" key="5">
    <source>
        <dbReference type="Google" id="ProtNLM"/>
    </source>
</evidence>
<dbReference type="SUPFAM" id="SSF103473">
    <property type="entry name" value="MFS general substrate transporter"/>
    <property type="match status" value="1"/>
</dbReference>
<comment type="caution">
    <text evidence="3">The sequence shown here is derived from an EMBL/GenBank/DDBJ whole genome shotgun (WGS) entry which is preliminary data.</text>
</comment>
<protein>
    <recommendedName>
        <fullName evidence="5">Major Facilitator Superfamily protein</fullName>
    </recommendedName>
</protein>
<feature type="compositionally biased region" description="Basic residues" evidence="1">
    <location>
        <begin position="108"/>
        <end position="122"/>
    </location>
</feature>
<dbReference type="PANTHER" id="PTHR43129">
    <property type="entry name" value="FOSMIDOMYCIN RESISTANCE PROTEIN"/>
    <property type="match status" value="1"/>
</dbReference>
<dbReference type="EMBL" id="JASNFN010000054">
    <property type="protein sequence ID" value="MDP5185494.1"/>
    <property type="molecule type" value="Genomic_DNA"/>
</dbReference>
<dbReference type="Proteomes" id="UP001233673">
    <property type="component" value="Unassembled WGS sequence"/>
</dbReference>
<dbReference type="RefSeq" id="WP_306001990.1">
    <property type="nucleotide sequence ID" value="NZ_JASNFN010000054.1"/>
</dbReference>
<proteinExistence type="predicted"/>
<dbReference type="PANTHER" id="PTHR43129:SF1">
    <property type="entry name" value="FOSMIDOMYCIN RESISTANCE PROTEIN"/>
    <property type="match status" value="1"/>
</dbReference>
<evidence type="ECO:0000256" key="2">
    <source>
        <dbReference type="SAM" id="Phobius"/>
    </source>
</evidence>
<keyword evidence="2" id="KW-1133">Transmembrane helix</keyword>
<name>A0ABT9IIT7_9ACTN</name>
<evidence type="ECO:0000313" key="4">
    <source>
        <dbReference type="Proteomes" id="UP001233673"/>
    </source>
</evidence>
<evidence type="ECO:0000256" key="1">
    <source>
        <dbReference type="SAM" id="MobiDB-lite"/>
    </source>
</evidence>
<feature type="region of interest" description="Disordered" evidence="1">
    <location>
        <begin position="81"/>
        <end position="122"/>
    </location>
</feature>
<keyword evidence="2" id="KW-0812">Transmembrane</keyword>
<feature type="transmembrane region" description="Helical" evidence="2">
    <location>
        <begin position="31"/>
        <end position="58"/>
    </location>
</feature>
<dbReference type="InterPro" id="IPR036259">
    <property type="entry name" value="MFS_trans_sf"/>
</dbReference>
<keyword evidence="4" id="KW-1185">Reference proteome</keyword>
<evidence type="ECO:0000313" key="3">
    <source>
        <dbReference type="EMBL" id="MDP5185494.1"/>
    </source>
</evidence>
<sequence length="122" mass="13221">MALLTASHVVEDLYQGAVPALLPFLVLDRNYSYTAATGIILAATVLSSVVQPAFGVLIDRRPLPWLTPVGLLVAGIASASRVSRTTTGGPSRRWRCPAWASPPTTRPRPGRRGRQRAHRRRG</sequence>
<dbReference type="Gene3D" id="1.20.1250.20">
    <property type="entry name" value="MFS general substrate transporter like domains"/>
    <property type="match status" value="1"/>
</dbReference>
<reference evidence="4" key="1">
    <citation type="submission" date="2023-05" db="EMBL/GenBank/DDBJ databases">
        <title>Draft genome of Pseudofrankia sp. BMG5.37.</title>
        <authorList>
            <person name="Gtari M."/>
            <person name="Ghodhbane F."/>
            <person name="Sbissi I."/>
        </authorList>
    </citation>
    <scope>NUCLEOTIDE SEQUENCE [LARGE SCALE GENOMIC DNA]</scope>
    <source>
        <strain evidence="4">BMG 814</strain>
    </source>
</reference>
<organism evidence="3 4">
    <name type="scientific">Blastococcus carthaginiensis</name>
    <dbReference type="NCBI Taxonomy" id="3050034"/>
    <lineage>
        <taxon>Bacteria</taxon>
        <taxon>Bacillati</taxon>
        <taxon>Actinomycetota</taxon>
        <taxon>Actinomycetes</taxon>
        <taxon>Geodermatophilales</taxon>
        <taxon>Geodermatophilaceae</taxon>
        <taxon>Blastococcus</taxon>
    </lineage>
</organism>
<gene>
    <name evidence="3" type="ORF">QOZ88_22910</name>
</gene>